<dbReference type="Gene3D" id="3.40.366.10">
    <property type="entry name" value="Malonyl-Coenzyme A Acyl Carrier Protein, domain 2"/>
    <property type="match status" value="1"/>
</dbReference>
<keyword evidence="7" id="KW-1185">Reference proteome</keyword>
<dbReference type="Proteomes" id="UP001150924">
    <property type="component" value="Unassembled WGS sequence"/>
</dbReference>
<protein>
    <recommendedName>
        <fullName evidence="1">[acyl-carrier-protein] S-malonyltransferase</fullName>
        <ecNumber evidence="1">2.3.1.39</ecNumber>
    </recommendedName>
</protein>
<evidence type="ECO:0000313" key="7">
    <source>
        <dbReference type="Proteomes" id="UP001150924"/>
    </source>
</evidence>
<dbReference type="SMART" id="SM00827">
    <property type="entry name" value="PKS_AT"/>
    <property type="match status" value="1"/>
</dbReference>
<organism evidence="6 7">
    <name type="scientific">Nannocystis pusilla</name>
    <dbReference type="NCBI Taxonomy" id="889268"/>
    <lineage>
        <taxon>Bacteria</taxon>
        <taxon>Pseudomonadati</taxon>
        <taxon>Myxococcota</taxon>
        <taxon>Polyangia</taxon>
        <taxon>Nannocystales</taxon>
        <taxon>Nannocystaceae</taxon>
        <taxon>Nannocystis</taxon>
    </lineage>
</organism>
<keyword evidence="2" id="KW-0808">Transferase</keyword>
<dbReference type="GO" id="GO:0006633">
    <property type="term" value="P:fatty acid biosynthetic process"/>
    <property type="evidence" value="ECO:0007669"/>
    <property type="project" value="TreeGrafter"/>
</dbReference>
<sequence>MKTTLVFMFPGQSSRYPGMLGKLARLHRRAAEVLARCSDVLGRDLDAHTSEDNPTAFDRNVDVQVGVFVANHMMLSILQAEGVDAELSLGLSLGEYNHLVHIGALELPEALRLVQARGEAYDAGPRGMMASVQPLDLETLEEVVEQIRGQGLGVLEIVNLNSPKQHVLSGDAAAVEAAVALLEDEHYVVPTIIERQVPMHSSLFEPVGAALRPHLQRARFKAPRLPYLPNRRGEFMPAPGPGVFVDLLEEHVHTPVLWRKSIDRVTERHPGAVFVEVGPRQVLHNLLDRKWSSRPKYATDNRDDAASHLAGVLAALRQHLPPTPRKDVAQEASWTS</sequence>
<dbReference type="InterPro" id="IPR016035">
    <property type="entry name" value="Acyl_Trfase/lysoPLipase"/>
</dbReference>
<dbReference type="SUPFAM" id="SSF52151">
    <property type="entry name" value="FabD/lysophospholipase-like"/>
    <property type="match status" value="1"/>
</dbReference>
<evidence type="ECO:0000259" key="5">
    <source>
        <dbReference type="SMART" id="SM00827"/>
    </source>
</evidence>
<evidence type="ECO:0000256" key="4">
    <source>
        <dbReference type="ARBA" id="ARBA00048462"/>
    </source>
</evidence>
<feature type="domain" description="Malonyl-CoA:ACP transacylase (MAT)" evidence="5">
    <location>
        <begin position="8"/>
        <end position="320"/>
    </location>
</feature>
<name>A0A9X3EMS4_9BACT</name>
<dbReference type="InterPro" id="IPR001227">
    <property type="entry name" value="Ac_transferase_dom_sf"/>
</dbReference>
<dbReference type="PANTHER" id="PTHR42681">
    <property type="entry name" value="MALONYL-COA-ACYL CARRIER PROTEIN TRANSACYLASE, MITOCHONDRIAL"/>
    <property type="match status" value="1"/>
</dbReference>
<keyword evidence="3" id="KW-0012">Acyltransferase</keyword>
<comment type="caution">
    <text evidence="6">The sequence shown here is derived from an EMBL/GenBank/DDBJ whole genome shotgun (WGS) entry which is preliminary data.</text>
</comment>
<evidence type="ECO:0000256" key="2">
    <source>
        <dbReference type="ARBA" id="ARBA00022679"/>
    </source>
</evidence>
<accession>A0A9X3EMS4</accession>
<evidence type="ECO:0000256" key="3">
    <source>
        <dbReference type="ARBA" id="ARBA00023315"/>
    </source>
</evidence>
<comment type="catalytic activity">
    <reaction evidence="4">
        <text>holo-[ACP] + malonyl-CoA = malonyl-[ACP] + CoA</text>
        <dbReference type="Rhea" id="RHEA:41792"/>
        <dbReference type="Rhea" id="RHEA-COMP:9623"/>
        <dbReference type="Rhea" id="RHEA-COMP:9685"/>
        <dbReference type="ChEBI" id="CHEBI:57287"/>
        <dbReference type="ChEBI" id="CHEBI:57384"/>
        <dbReference type="ChEBI" id="CHEBI:64479"/>
        <dbReference type="ChEBI" id="CHEBI:78449"/>
        <dbReference type="EC" id="2.3.1.39"/>
    </reaction>
</comment>
<dbReference type="InterPro" id="IPR016036">
    <property type="entry name" value="Malonyl_transacylase_ACP-bd"/>
</dbReference>
<reference evidence="6" key="1">
    <citation type="submission" date="2022-11" db="EMBL/GenBank/DDBJ databases">
        <title>Minimal conservation of predation-associated metabolite biosynthetic gene clusters underscores biosynthetic potential of Myxococcota including descriptions for ten novel species: Archangium lansinium sp. nov., Myxococcus landrumus sp. nov., Nannocystis bai.</title>
        <authorList>
            <person name="Ahearne A."/>
            <person name="Stevens C."/>
            <person name="Phillips K."/>
        </authorList>
    </citation>
    <scope>NUCLEOTIDE SEQUENCE</scope>
    <source>
        <strain evidence="6">Na p29</strain>
    </source>
</reference>
<dbReference type="EMBL" id="JAPNKE010000002">
    <property type="protein sequence ID" value="MCY1006908.1"/>
    <property type="molecule type" value="Genomic_DNA"/>
</dbReference>
<dbReference type="GO" id="GO:0004314">
    <property type="term" value="F:[acyl-carrier-protein] S-malonyltransferase activity"/>
    <property type="evidence" value="ECO:0007669"/>
    <property type="project" value="UniProtKB-EC"/>
</dbReference>
<dbReference type="RefSeq" id="WP_267769344.1">
    <property type="nucleotide sequence ID" value="NZ_JAPNKE010000002.1"/>
</dbReference>
<dbReference type="Gene3D" id="3.30.70.250">
    <property type="entry name" value="Malonyl-CoA ACP transacylase, ACP-binding"/>
    <property type="match status" value="1"/>
</dbReference>
<dbReference type="Pfam" id="PF00698">
    <property type="entry name" value="Acyl_transf_1"/>
    <property type="match status" value="1"/>
</dbReference>
<gene>
    <name evidence="6" type="ORF">OV079_15360</name>
</gene>
<dbReference type="InterPro" id="IPR050858">
    <property type="entry name" value="Mal-CoA-ACP_Trans/PKS_FabD"/>
</dbReference>
<evidence type="ECO:0000256" key="1">
    <source>
        <dbReference type="ARBA" id="ARBA00013258"/>
    </source>
</evidence>
<dbReference type="GO" id="GO:0005829">
    <property type="term" value="C:cytosol"/>
    <property type="evidence" value="ECO:0007669"/>
    <property type="project" value="TreeGrafter"/>
</dbReference>
<dbReference type="EC" id="2.3.1.39" evidence="1"/>
<dbReference type="AlphaFoldDB" id="A0A9X3EMS4"/>
<dbReference type="SUPFAM" id="SSF55048">
    <property type="entry name" value="Probable ACP-binding domain of malonyl-CoA ACP transacylase"/>
    <property type="match status" value="1"/>
</dbReference>
<proteinExistence type="predicted"/>
<evidence type="ECO:0000313" key="6">
    <source>
        <dbReference type="EMBL" id="MCY1006908.1"/>
    </source>
</evidence>
<dbReference type="PANTHER" id="PTHR42681:SF1">
    <property type="entry name" value="MALONYL-COA-ACYL CARRIER PROTEIN TRANSACYLASE, MITOCHONDRIAL"/>
    <property type="match status" value="1"/>
</dbReference>
<dbReference type="InterPro" id="IPR014043">
    <property type="entry name" value="Acyl_transferase_dom"/>
</dbReference>